<comment type="caution">
    <text evidence="1">The sequence shown here is derived from an EMBL/GenBank/DDBJ whole genome shotgun (WGS) entry which is preliminary data.</text>
</comment>
<evidence type="ECO:0000313" key="2">
    <source>
        <dbReference type="Proteomes" id="UP000582837"/>
    </source>
</evidence>
<dbReference type="CDD" id="cd21471">
    <property type="entry name" value="CrtC-like"/>
    <property type="match status" value="1"/>
</dbReference>
<reference evidence="1 2" key="1">
    <citation type="submission" date="2020-08" db="EMBL/GenBank/DDBJ databases">
        <title>Genomic Encyclopedia of Type Strains, Phase IV (KMG-IV): sequencing the most valuable type-strain genomes for metagenomic binning, comparative biology and taxonomic classification.</title>
        <authorList>
            <person name="Goeker M."/>
        </authorList>
    </citation>
    <scope>NUCLEOTIDE SEQUENCE [LARGE SCALE GENOMIC DNA]</scope>
    <source>
        <strain evidence="1 2">DSM 29007</strain>
    </source>
</reference>
<gene>
    <name evidence="1" type="ORF">HNQ61_005603</name>
</gene>
<dbReference type="AlphaFoldDB" id="A0A841H7P5"/>
<accession>A0A841H7P5</accession>
<evidence type="ECO:0000313" key="1">
    <source>
        <dbReference type="EMBL" id="MBB6073922.1"/>
    </source>
</evidence>
<name>A0A841H7P5_9BACT</name>
<organism evidence="1 2">
    <name type="scientific">Longimicrobium terrae</name>
    <dbReference type="NCBI Taxonomy" id="1639882"/>
    <lineage>
        <taxon>Bacteria</taxon>
        <taxon>Pseudomonadati</taxon>
        <taxon>Gemmatimonadota</taxon>
        <taxon>Longimicrobiia</taxon>
        <taxon>Longimicrobiales</taxon>
        <taxon>Longimicrobiaceae</taxon>
        <taxon>Longimicrobium</taxon>
    </lineage>
</organism>
<dbReference type="EMBL" id="JACHIA010000033">
    <property type="protein sequence ID" value="MBB6073922.1"/>
    <property type="molecule type" value="Genomic_DNA"/>
</dbReference>
<dbReference type="SUPFAM" id="SSF159245">
    <property type="entry name" value="AttH-like"/>
    <property type="match status" value="1"/>
</dbReference>
<sequence>MIEIAGAAQAVDPGLLRAPGGFLWWYADVVTPRGDGAVLIWSYGLPFLPGYANAARRGRAQLPIGRPSVNLVVYRRGVPAFYLLQEHAPAPVDEQSLSDIQRIGGCTFRRRVDAGRCTLDAAIDCSLPGTTDRLTGTFHLAGTARRGDDASVAASEHLWTPLTGPCEAEVDLSVGGKPLGLIRGRGYHDRNGGRVPLHDLGIERWMWGRLPFAGHERIYYLLWPREAEREMIATGVIIGADGRTERVPLEVELGRERMTFGGLRRPEHIVLRHEGREWLTVRHTVVSDAGPFYLRLLSEGSVDGETVTGWSELVHPDRVDLARHRPFVRMRVHHPAGPNSPWLPLFTGPRAGRPARLVRQWLGMG</sequence>
<protein>
    <recommendedName>
        <fullName evidence="3">Carotenoid 1,2-hydratase</fullName>
    </recommendedName>
</protein>
<dbReference type="RefSeq" id="WP_170035039.1">
    <property type="nucleotide sequence ID" value="NZ_JABDTL010000001.1"/>
</dbReference>
<dbReference type="Proteomes" id="UP000582837">
    <property type="component" value="Unassembled WGS sequence"/>
</dbReference>
<proteinExistence type="predicted"/>
<keyword evidence="2" id="KW-1185">Reference proteome</keyword>
<evidence type="ECO:0008006" key="3">
    <source>
        <dbReference type="Google" id="ProtNLM"/>
    </source>
</evidence>